<name>A0AA36GI89_CYLNA</name>
<gene>
    <name evidence="2" type="ORF">CYNAS_LOCUS1504</name>
</gene>
<organism evidence="2 3">
    <name type="scientific">Cylicocyclus nassatus</name>
    <name type="common">Nematode worm</name>
    <dbReference type="NCBI Taxonomy" id="53992"/>
    <lineage>
        <taxon>Eukaryota</taxon>
        <taxon>Metazoa</taxon>
        <taxon>Ecdysozoa</taxon>
        <taxon>Nematoda</taxon>
        <taxon>Chromadorea</taxon>
        <taxon>Rhabditida</taxon>
        <taxon>Rhabditina</taxon>
        <taxon>Rhabditomorpha</taxon>
        <taxon>Strongyloidea</taxon>
        <taxon>Strongylidae</taxon>
        <taxon>Cylicocyclus</taxon>
    </lineage>
</organism>
<feature type="chain" id="PRO_5041290357" evidence="1">
    <location>
        <begin position="21"/>
        <end position="122"/>
    </location>
</feature>
<dbReference type="EMBL" id="CATQJL010000001">
    <property type="protein sequence ID" value="CAJ0589521.1"/>
    <property type="molecule type" value="Genomic_DNA"/>
</dbReference>
<sequence length="122" mass="12792">MSPVSFFFASLVFLVAYSHAGMGPMGPMGPGPMGSGPMGPGSMVPAKGFIKGAPYPGPLFGGPVSYPVGPIAYDPLPYGFSYAPYYERGVAAVRNVAQDYHREDAHHAETSMVVPTPYGGYL</sequence>
<dbReference type="AlphaFoldDB" id="A0AA36GI89"/>
<evidence type="ECO:0000313" key="2">
    <source>
        <dbReference type="EMBL" id="CAJ0589521.1"/>
    </source>
</evidence>
<evidence type="ECO:0000313" key="3">
    <source>
        <dbReference type="Proteomes" id="UP001176961"/>
    </source>
</evidence>
<keyword evidence="3" id="KW-1185">Reference proteome</keyword>
<keyword evidence="1" id="KW-0732">Signal</keyword>
<reference evidence="2" key="1">
    <citation type="submission" date="2023-07" db="EMBL/GenBank/DDBJ databases">
        <authorList>
            <consortium name="CYATHOMIX"/>
        </authorList>
    </citation>
    <scope>NUCLEOTIDE SEQUENCE</scope>
    <source>
        <strain evidence="2">N/A</strain>
    </source>
</reference>
<comment type="caution">
    <text evidence="2">The sequence shown here is derived from an EMBL/GenBank/DDBJ whole genome shotgun (WGS) entry which is preliminary data.</text>
</comment>
<proteinExistence type="predicted"/>
<dbReference type="Proteomes" id="UP001176961">
    <property type="component" value="Unassembled WGS sequence"/>
</dbReference>
<protein>
    <submittedName>
        <fullName evidence="2">Uncharacterized protein</fullName>
    </submittedName>
</protein>
<accession>A0AA36GI89</accession>
<evidence type="ECO:0000256" key="1">
    <source>
        <dbReference type="SAM" id="SignalP"/>
    </source>
</evidence>
<feature type="signal peptide" evidence="1">
    <location>
        <begin position="1"/>
        <end position="20"/>
    </location>
</feature>